<dbReference type="Proteomes" id="UP001646157">
    <property type="component" value="Unassembled WGS sequence"/>
</dbReference>
<evidence type="ECO:0000313" key="3">
    <source>
        <dbReference type="EMBL" id="MBM7587812.1"/>
    </source>
</evidence>
<dbReference type="PANTHER" id="PTHR43802">
    <property type="entry name" value="ENOYL-COA HYDRATASE"/>
    <property type="match status" value="1"/>
</dbReference>
<protein>
    <submittedName>
        <fullName evidence="3">2-(1,2-epoxy-1,2-dihydrophenyl)acetyl-CoA isomerase</fullName>
        <ecNumber evidence="3">5.3.3.18</ecNumber>
    </submittedName>
</protein>
<reference evidence="3 4" key="1">
    <citation type="submission" date="2021-01" db="EMBL/GenBank/DDBJ databases">
        <title>Genomic Encyclopedia of Type Strains, Phase IV (KMG-IV): sequencing the most valuable type-strain genomes for metagenomic binning, comparative biology and taxonomic classification.</title>
        <authorList>
            <person name="Goeker M."/>
        </authorList>
    </citation>
    <scope>NUCLEOTIDE SEQUENCE [LARGE SCALE GENOMIC DNA]</scope>
    <source>
        <strain evidence="3 4">DSM 24834</strain>
    </source>
</reference>
<gene>
    <name evidence="3" type="ORF">JOC86_004386</name>
</gene>
<proteinExistence type="inferred from homology"/>
<keyword evidence="4" id="KW-1185">Reference proteome</keyword>
<dbReference type="Gene3D" id="3.90.226.10">
    <property type="entry name" value="2-enoyl-CoA Hydratase, Chain A, domain 1"/>
    <property type="match status" value="1"/>
</dbReference>
<comment type="similarity">
    <text evidence="1 2">Belongs to the enoyl-CoA hydratase/isomerase family.</text>
</comment>
<evidence type="ECO:0000256" key="2">
    <source>
        <dbReference type="RuleBase" id="RU003707"/>
    </source>
</evidence>
<dbReference type="RefSeq" id="WP_205174968.1">
    <property type="nucleotide sequence ID" value="NZ_JAFBDZ010000005.1"/>
</dbReference>
<dbReference type="InterPro" id="IPR029045">
    <property type="entry name" value="ClpP/crotonase-like_dom_sf"/>
</dbReference>
<dbReference type="InterPro" id="IPR001753">
    <property type="entry name" value="Enoyl-CoA_hydra/iso"/>
</dbReference>
<dbReference type="PANTHER" id="PTHR43802:SF1">
    <property type="entry name" value="IP11341P-RELATED"/>
    <property type="match status" value="1"/>
</dbReference>
<sequence length="257" mass="28670">MFETISYEIRNRVAWITMKRPDKLNAFIKQMNQEIQKAFKQAGRDEEVRAIVITGEGRAFCSGQDLSEVEENMNLGEVLRNHYGPMVKEISQCEKPIIAAVNGVAAGAGMSLALACDFRLLSEKASFVQAFIHVGLIPDAGNLYYLTRLVGRAKALELAVLGEKVSAEKAKELGLATEVISIDEWNEKVEAFAVRLANMPTKAIGLIKRYLNESDKEDLHAYLEKEAYGQRIAGLTEDHREGVTAFMEKRKPEFTGK</sequence>
<dbReference type="Pfam" id="PF00378">
    <property type="entry name" value="ECH_1"/>
    <property type="match status" value="1"/>
</dbReference>
<dbReference type="EC" id="5.3.3.18" evidence="3"/>
<accession>A0ABS2NIX9</accession>
<dbReference type="PROSITE" id="PS00166">
    <property type="entry name" value="ENOYL_COA_HYDRATASE"/>
    <property type="match status" value="1"/>
</dbReference>
<dbReference type="SUPFAM" id="SSF52096">
    <property type="entry name" value="ClpP/crotonase"/>
    <property type="match status" value="1"/>
</dbReference>
<evidence type="ECO:0000256" key="1">
    <source>
        <dbReference type="ARBA" id="ARBA00005254"/>
    </source>
</evidence>
<organism evidence="3 4">
    <name type="scientific">Rossellomorea pakistanensis</name>
    <dbReference type="NCBI Taxonomy" id="992288"/>
    <lineage>
        <taxon>Bacteria</taxon>
        <taxon>Bacillati</taxon>
        <taxon>Bacillota</taxon>
        <taxon>Bacilli</taxon>
        <taxon>Bacillales</taxon>
        <taxon>Bacillaceae</taxon>
        <taxon>Rossellomorea</taxon>
    </lineage>
</organism>
<dbReference type="GO" id="GO:0016853">
    <property type="term" value="F:isomerase activity"/>
    <property type="evidence" value="ECO:0007669"/>
    <property type="project" value="UniProtKB-KW"/>
</dbReference>
<comment type="caution">
    <text evidence="3">The sequence shown here is derived from an EMBL/GenBank/DDBJ whole genome shotgun (WGS) entry which is preliminary data.</text>
</comment>
<dbReference type="Gene3D" id="1.10.12.10">
    <property type="entry name" value="Lyase 2-enoyl-coa Hydratase, Chain A, domain 2"/>
    <property type="match status" value="1"/>
</dbReference>
<keyword evidence="3" id="KW-0413">Isomerase</keyword>
<dbReference type="CDD" id="cd06558">
    <property type="entry name" value="crotonase-like"/>
    <property type="match status" value="1"/>
</dbReference>
<dbReference type="InterPro" id="IPR014748">
    <property type="entry name" value="Enoyl-CoA_hydra_C"/>
</dbReference>
<name>A0ABS2NIX9_9BACI</name>
<dbReference type="InterPro" id="IPR018376">
    <property type="entry name" value="Enoyl-CoA_hyd/isom_CS"/>
</dbReference>
<dbReference type="EMBL" id="JAFBDZ010000005">
    <property type="protein sequence ID" value="MBM7587812.1"/>
    <property type="molecule type" value="Genomic_DNA"/>
</dbReference>
<evidence type="ECO:0000313" key="4">
    <source>
        <dbReference type="Proteomes" id="UP001646157"/>
    </source>
</evidence>